<protein>
    <recommendedName>
        <fullName evidence="5">Pilus assembly protein TadE</fullName>
    </recommendedName>
</protein>
<feature type="region of interest" description="Disordered" evidence="1">
    <location>
        <begin position="1"/>
        <end position="21"/>
    </location>
</feature>
<evidence type="ECO:0000313" key="3">
    <source>
        <dbReference type="EMBL" id="GAA1914157.1"/>
    </source>
</evidence>
<accession>A0ABP5AKV7</accession>
<dbReference type="RefSeq" id="WP_152226872.1">
    <property type="nucleotide sequence ID" value="NZ_BAAALV010000002.1"/>
</dbReference>
<keyword evidence="2" id="KW-1133">Transmembrane helix</keyword>
<organism evidence="3 4">
    <name type="scientific">Arthrobacter gandavensis</name>
    <dbReference type="NCBI Taxonomy" id="169960"/>
    <lineage>
        <taxon>Bacteria</taxon>
        <taxon>Bacillati</taxon>
        <taxon>Actinomycetota</taxon>
        <taxon>Actinomycetes</taxon>
        <taxon>Micrococcales</taxon>
        <taxon>Micrococcaceae</taxon>
        <taxon>Arthrobacter</taxon>
    </lineage>
</organism>
<dbReference type="Proteomes" id="UP001500784">
    <property type="component" value="Unassembled WGS sequence"/>
</dbReference>
<reference evidence="4" key="1">
    <citation type="journal article" date="2019" name="Int. J. Syst. Evol. Microbiol.">
        <title>The Global Catalogue of Microorganisms (GCM) 10K type strain sequencing project: providing services to taxonomists for standard genome sequencing and annotation.</title>
        <authorList>
            <consortium name="The Broad Institute Genomics Platform"/>
            <consortium name="The Broad Institute Genome Sequencing Center for Infectious Disease"/>
            <person name="Wu L."/>
            <person name="Ma J."/>
        </authorList>
    </citation>
    <scope>NUCLEOTIDE SEQUENCE [LARGE SCALE GENOMIC DNA]</scope>
    <source>
        <strain evidence="4">JCM 13316</strain>
    </source>
</reference>
<gene>
    <name evidence="3" type="ORF">GCM10009688_18820</name>
</gene>
<feature type="transmembrane region" description="Helical" evidence="2">
    <location>
        <begin position="26"/>
        <end position="46"/>
    </location>
</feature>
<evidence type="ECO:0008006" key="5">
    <source>
        <dbReference type="Google" id="ProtNLM"/>
    </source>
</evidence>
<sequence length="154" mass="15508">MLTGRTDPPGPVPGKDSPDANEDGSAAVEFVFLGVLLLIPLVYLILTAGQVQGAAYAMVGAAEHAAKVYAAASPGDGPESQARAAAELALTDFGFDADALELQITCSPECGAPGSTVTVTAAMSVPLPFAGALGVDLAPVRVDSTSMQTVERYG</sequence>
<keyword evidence="2" id="KW-0472">Membrane</keyword>
<evidence type="ECO:0000256" key="1">
    <source>
        <dbReference type="SAM" id="MobiDB-lite"/>
    </source>
</evidence>
<comment type="caution">
    <text evidence="3">The sequence shown here is derived from an EMBL/GenBank/DDBJ whole genome shotgun (WGS) entry which is preliminary data.</text>
</comment>
<dbReference type="EMBL" id="BAAALV010000002">
    <property type="protein sequence ID" value="GAA1914157.1"/>
    <property type="molecule type" value="Genomic_DNA"/>
</dbReference>
<proteinExistence type="predicted"/>
<evidence type="ECO:0000313" key="4">
    <source>
        <dbReference type="Proteomes" id="UP001500784"/>
    </source>
</evidence>
<evidence type="ECO:0000256" key="2">
    <source>
        <dbReference type="SAM" id="Phobius"/>
    </source>
</evidence>
<keyword evidence="4" id="KW-1185">Reference proteome</keyword>
<keyword evidence="2" id="KW-0812">Transmembrane</keyword>
<name>A0ABP5AKV7_9MICC</name>